<name>A0A8H7MD37_9PLEO</name>
<dbReference type="PANTHER" id="PTHR10622">
    <property type="entry name" value="HET DOMAIN-CONTAINING PROTEIN"/>
    <property type="match status" value="1"/>
</dbReference>
<accession>A0A8H7MD37</accession>
<feature type="domain" description="DUF8212" evidence="1">
    <location>
        <begin position="128"/>
        <end position="212"/>
    </location>
</feature>
<evidence type="ECO:0000313" key="2">
    <source>
        <dbReference type="EMBL" id="KAF9695706.1"/>
    </source>
</evidence>
<dbReference type="AlphaFoldDB" id="A0A8H7MD37"/>
<dbReference type="EMBL" id="RZGK01000011">
    <property type="protein sequence ID" value="KAF9695706.1"/>
    <property type="molecule type" value="Genomic_DNA"/>
</dbReference>
<dbReference type="OrthoDB" id="20872at2759"/>
<dbReference type="InterPro" id="IPR058525">
    <property type="entry name" value="DUF8212"/>
</dbReference>
<reference evidence="2" key="2">
    <citation type="submission" date="2020-09" db="EMBL/GenBank/DDBJ databases">
        <title>Reference genome assembly for Australian Ascochyta lentis isolate Al4.</title>
        <authorList>
            <person name="Lee R.C."/>
            <person name="Farfan-Caceres L.M."/>
            <person name="Debler J.W."/>
            <person name="Williams A.H."/>
            <person name="Henares B.M."/>
        </authorList>
    </citation>
    <scope>NUCLEOTIDE SEQUENCE</scope>
    <source>
        <strain evidence="2">Al4</strain>
    </source>
</reference>
<keyword evidence="3" id="KW-1185">Reference proteome</keyword>
<organism evidence="2 3">
    <name type="scientific">Ascochyta lentis</name>
    <dbReference type="NCBI Taxonomy" id="205686"/>
    <lineage>
        <taxon>Eukaryota</taxon>
        <taxon>Fungi</taxon>
        <taxon>Dikarya</taxon>
        <taxon>Ascomycota</taxon>
        <taxon>Pezizomycotina</taxon>
        <taxon>Dothideomycetes</taxon>
        <taxon>Pleosporomycetidae</taxon>
        <taxon>Pleosporales</taxon>
        <taxon>Pleosporineae</taxon>
        <taxon>Didymellaceae</taxon>
        <taxon>Ascochyta</taxon>
    </lineage>
</organism>
<evidence type="ECO:0000313" key="3">
    <source>
        <dbReference type="Proteomes" id="UP000651452"/>
    </source>
</evidence>
<sequence length="495" mass="56046">MFRWYQRAEVCYVYLTDVNCEQNNDFLSSRWWSRAWTLQELLAPAKVLFYDEGWRNIGSKTDMAEAIANRSGIDARALCEAGRIPFRSVAARMSWAAHRQAKRVEDLAYSLLGIFNINMAMQYGEGEQAFVRLQKEILHSTNDMSILAWNFVPRTLEELLCKAHNTAISEGVDIGKLIGRQPHKTIDCDFFAPRPACFAQSHDIRFLRWHSGNAHVKEQHGYLKITAPIFTPPIRGPDTVQNAQLTYPVVLLPCSVSIAPHCLVGILLRKWHGSPIYPDSYRAVRCSVVEGLHACLIRSNHLPKVETAKLKIFPTIALASLNRRNSPAIHRTLLIRFDNMKKYRVEIQPAESTSINWNTDANEPHIFRREDSAWISTNTIVRVCSTTNSLYIGFVNPTSSDQASPPVILSRASEHQVDSTTRLINDCLSKGTSLGTVADRGASRSEHRLYADVVTSFTFNQAVTTLTIVKWDSKLHGKRYDLRPSARSLVEHAWL</sequence>
<evidence type="ECO:0000259" key="1">
    <source>
        <dbReference type="Pfam" id="PF26640"/>
    </source>
</evidence>
<reference evidence="2" key="1">
    <citation type="submission" date="2018-12" db="EMBL/GenBank/DDBJ databases">
        <authorList>
            <person name="Syme R.A."/>
            <person name="Farfan-Caceres L."/>
            <person name="Lichtenzveig J."/>
        </authorList>
    </citation>
    <scope>NUCLEOTIDE SEQUENCE</scope>
    <source>
        <strain evidence="2">Al4</strain>
    </source>
</reference>
<dbReference type="PANTHER" id="PTHR10622:SF10">
    <property type="entry name" value="HET DOMAIN-CONTAINING PROTEIN"/>
    <property type="match status" value="1"/>
</dbReference>
<dbReference type="Pfam" id="PF26640">
    <property type="entry name" value="DUF8212"/>
    <property type="match status" value="1"/>
</dbReference>
<comment type="caution">
    <text evidence="2">The sequence shown here is derived from an EMBL/GenBank/DDBJ whole genome shotgun (WGS) entry which is preliminary data.</text>
</comment>
<protein>
    <recommendedName>
        <fullName evidence="1">DUF8212 domain-containing protein</fullName>
    </recommendedName>
</protein>
<proteinExistence type="predicted"/>
<gene>
    <name evidence="2" type="ORF">EKO04_006554</name>
</gene>
<dbReference type="Proteomes" id="UP000651452">
    <property type="component" value="Unassembled WGS sequence"/>
</dbReference>